<organism evidence="1 2">
    <name type="scientific">Aquincola agrisoli</name>
    <dbReference type="NCBI Taxonomy" id="3119538"/>
    <lineage>
        <taxon>Bacteria</taxon>
        <taxon>Pseudomonadati</taxon>
        <taxon>Pseudomonadota</taxon>
        <taxon>Betaproteobacteria</taxon>
        <taxon>Burkholderiales</taxon>
        <taxon>Sphaerotilaceae</taxon>
        <taxon>Aquincola</taxon>
    </lineage>
</organism>
<accession>A0AAW9QFJ8</accession>
<proteinExistence type="predicted"/>
<dbReference type="EMBL" id="JAZIBG010000020">
    <property type="protein sequence ID" value="MEF7614157.1"/>
    <property type="molecule type" value="Genomic_DNA"/>
</dbReference>
<evidence type="ECO:0000313" key="2">
    <source>
        <dbReference type="Proteomes" id="UP001336250"/>
    </source>
</evidence>
<reference evidence="1 2" key="1">
    <citation type="submission" date="2024-02" db="EMBL/GenBank/DDBJ databases">
        <title>Genome sequence of Aquincola sp. MAHUQ-54.</title>
        <authorList>
            <person name="Huq M.A."/>
        </authorList>
    </citation>
    <scope>NUCLEOTIDE SEQUENCE [LARGE SCALE GENOMIC DNA]</scope>
    <source>
        <strain evidence="1 2">MAHUQ-54</strain>
    </source>
</reference>
<keyword evidence="2" id="KW-1185">Reference proteome</keyword>
<comment type="caution">
    <text evidence="1">The sequence shown here is derived from an EMBL/GenBank/DDBJ whole genome shotgun (WGS) entry which is preliminary data.</text>
</comment>
<name>A0AAW9QFJ8_9BURK</name>
<dbReference type="AlphaFoldDB" id="A0AAW9QFJ8"/>
<dbReference type="RefSeq" id="WP_332289099.1">
    <property type="nucleotide sequence ID" value="NZ_JAZIBG010000020.1"/>
</dbReference>
<evidence type="ECO:0000313" key="1">
    <source>
        <dbReference type="EMBL" id="MEF7614157.1"/>
    </source>
</evidence>
<sequence length="79" mass="8460">MNPPTCTLIRVSLKSNGAGVRDVEVIEEPPVFHACRSTQRLLRPYASPEGAAWFESLMAEFDSGSAVPARGGKARSTPS</sequence>
<gene>
    <name evidence="1" type="ORF">V4F39_09585</name>
</gene>
<protein>
    <submittedName>
        <fullName evidence="1">Uncharacterized protein</fullName>
    </submittedName>
</protein>
<dbReference type="Proteomes" id="UP001336250">
    <property type="component" value="Unassembled WGS sequence"/>
</dbReference>